<evidence type="ECO:0000259" key="1">
    <source>
        <dbReference type="Pfam" id="PF23467"/>
    </source>
</evidence>
<name>A0ABR2LLD9_9ASPA</name>
<accession>A0ABR2LLD9</accession>
<dbReference type="Proteomes" id="UP001412067">
    <property type="component" value="Unassembled WGS sequence"/>
</dbReference>
<protein>
    <recommendedName>
        <fullName evidence="1">RCD1 WWE domain-containing protein</fullName>
    </recommendedName>
</protein>
<dbReference type="InterPro" id="IPR057823">
    <property type="entry name" value="WWE_RCD1"/>
</dbReference>
<comment type="caution">
    <text evidence="2">The sequence shown here is derived from an EMBL/GenBank/DDBJ whole genome shotgun (WGS) entry which is preliminary data.</text>
</comment>
<dbReference type="EMBL" id="JBBWWR010000018">
    <property type="protein sequence ID" value="KAK8943956.1"/>
    <property type="molecule type" value="Genomic_DNA"/>
</dbReference>
<sequence length="190" mass="21985">MTEKGASSSDSRPFQLKIRENILATTLKDNQHKVHRCVEYLPCRALYYRYGPFIFFSGTKGRWIDFPEPMLDIFRNAVATNIPSWRLIVDNQICALDLERMLLVFPATSEITLCSVAWIDDNGEHFYPRHNILERRMLHRLEFITNVSLHDFQGESKLSDEDPFPDILGIVQCSTSTVNNKNLGTFTTRI</sequence>
<organism evidence="2 3">
    <name type="scientific">Platanthera guangdongensis</name>
    <dbReference type="NCBI Taxonomy" id="2320717"/>
    <lineage>
        <taxon>Eukaryota</taxon>
        <taxon>Viridiplantae</taxon>
        <taxon>Streptophyta</taxon>
        <taxon>Embryophyta</taxon>
        <taxon>Tracheophyta</taxon>
        <taxon>Spermatophyta</taxon>
        <taxon>Magnoliopsida</taxon>
        <taxon>Liliopsida</taxon>
        <taxon>Asparagales</taxon>
        <taxon>Orchidaceae</taxon>
        <taxon>Orchidoideae</taxon>
        <taxon>Orchideae</taxon>
        <taxon>Orchidinae</taxon>
        <taxon>Platanthera</taxon>
    </lineage>
</organism>
<gene>
    <name evidence="2" type="ORF">KSP40_PGU018954</name>
</gene>
<evidence type="ECO:0000313" key="2">
    <source>
        <dbReference type="EMBL" id="KAK8943956.1"/>
    </source>
</evidence>
<proteinExistence type="predicted"/>
<evidence type="ECO:0000313" key="3">
    <source>
        <dbReference type="Proteomes" id="UP001412067"/>
    </source>
</evidence>
<dbReference type="Pfam" id="PF23467">
    <property type="entry name" value="WWE_5"/>
    <property type="match status" value="1"/>
</dbReference>
<feature type="domain" description="RCD1 WWE" evidence="1">
    <location>
        <begin position="59"/>
        <end position="127"/>
    </location>
</feature>
<keyword evidence="3" id="KW-1185">Reference proteome</keyword>
<reference evidence="2 3" key="1">
    <citation type="journal article" date="2022" name="Nat. Plants">
        <title>Genomes of leafy and leafless Platanthera orchids illuminate the evolution of mycoheterotrophy.</title>
        <authorList>
            <person name="Li M.H."/>
            <person name="Liu K.W."/>
            <person name="Li Z."/>
            <person name="Lu H.C."/>
            <person name="Ye Q.L."/>
            <person name="Zhang D."/>
            <person name="Wang J.Y."/>
            <person name="Li Y.F."/>
            <person name="Zhong Z.M."/>
            <person name="Liu X."/>
            <person name="Yu X."/>
            <person name="Liu D.K."/>
            <person name="Tu X.D."/>
            <person name="Liu B."/>
            <person name="Hao Y."/>
            <person name="Liao X.Y."/>
            <person name="Jiang Y.T."/>
            <person name="Sun W.H."/>
            <person name="Chen J."/>
            <person name="Chen Y.Q."/>
            <person name="Ai Y."/>
            <person name="Zhai J.W."/>
            <person name="Wu S.S."/>
            <person name="Zhou Z."/>
            <person name="Hsiao Y.Y."/>
            <person name="Wu W.L."/>
            <person name="Chen Y.Y."/>
            <person name="Lin Y.F."/>
            <person name="Hsu J.L."/>
            <person name="Li C.Y."/>
            <person name="Wang Z.W."/>
            <person name="Zhao X."/>
            <person name="Zhong W.Y."/>
            <person name="Ma X.K."/>
            <person name="Ma L."/>
            <person name="Huang J."/>
            <person name="Chen G.Z."/>
            <person name="Huang M.Z."/>
            <person name="Huang L."/>
            <person name="Peng D.H."/>
            <person name="Luo Y.B."/>
            <person name="Zou S.Q."/>
            <person name="Chen S.P."/>
            <person name="Lan S."/>
            <person name="Tsai W.C."/>
            <person name="Van de Peer Y."/>
            <person name="Liu Z.J."/>
        </authorList>
    </citation>
    <scope>NUCLEOTIDE SEQUENCE [LARGE SCALE GENOMIC DNA]</scope>
    <source>
        <strain evidence="2">Lor288</strain>
    </source>
</reference>